<evidence type="ECO:0000313" key="4">
    <source>
        <dbReference type="Proteomes" id="UP000735302"/>
    </source>
</evidence>
<evidence type="ECO:0000256" key="1">
    <source>
        <dbReference type="SAM" id="MobiDB-lite"/>
    </source>
</evidence>
<organism evidence="3 4">
    <name type="scientific">Plakobranchus ocellatus</name>
    <dbReference type="NCBI Taxonomy" id="259542"/>
    <lineage>
        <taxon>Eukaryota</taxon>
        <taxon>Metazoa</taxon>
        <taxon>Spiralia</taxon>
        <taxon>Lophotrochozoa</taxon>
        <taxon>Mollusca</taxon>
        <taxon>Gastropoda</taxon>
        <taxon>Heterobranchia</taxon>
        <taxon>Euthyneura</taxon>
        <taxon>Panpulmonata</taxon>
        <taxon>Sacoglossa</taxon>
        <taxon>Placobranchoidea</taxon>
        <taxon>Plakobranchidae</taxon>
        <taxon>Plakobranchus</taxon>
    </lineage>
</organism>
<dbReference type="AlphaFoldDB" id="A0AAV4ADQ3"/>
<feature type="region of interest" description="Disordered" evidence="1">
    <location>
        <begin position="211"/>
        <end position="254"/>
    </location>
</feature>
<name>A0AAV4ADQ3_9GAST</name>
<keyword evidence="3" id="KW-0547">Nucleotide-binding</keyword>
<dbReference type="EMBL" id="BLXT01003748">
    <property type="protein sequence ID" value="GFO05392.1"/>
    <property type="molecule type" value="Genomic_DNA"/>
</dbReference>
<comment type="caution">
    <text evidence="3">The sequence shown here is derived from an EMBL/GenBank/DDBJ whole genome shotgun (WGS) entry which is preliminary data.</text>
</comment>
<keyword evidence="3" id="KW-0067">ATP-binding</keyword>
<accession>A0AAV4ADQ3</accession>
<evidence type="ECO:0000313" key="3">
    <source>
        <dbReference type="EMBL" id="GFO05392.1"/>
    </source>
</evidence>
<dbReference type="InterPro" id="IPR011709">
    <property type="entry name" value="DEAD-box_helicase_OB_fold"/>
</dbReference>
<reference evidence="3 4" key="1">
    <citation type="journal article" date="2021" name="Elife">
        <title>Chloroplast acquisition without the gene transfer in kleptoplastic sea slugs, Plakobranchus ocellatus.</title>
        <authorList>
            <person name="Maeda T."/>
            <person name="Takahashi S."/>
            <person name="Yoshida T."/>
            <person name="Shimamura S."/>
            <person name="Takaki Y."/>
            <person name="Nagai Y."/>
            <person name="Toyoda A."/>
            <person name="Suzuki Y."/>
            <person name="Arimoto A."/>
            <person name="Ishii H."/>
            <person name="Satoh N."/>
            <person name="Nishiyama T."/>
            <person name="Hasebe M."/>
            <person name="Maruyama T."/>
            <person name="Minagawa J."/>
            <person name="Obokata J."/>
            <person name="Shigenobu S."/>
        </authorList>
    </citation>
    <scope>NUCLEOTIDE SEQUENCE [LARGE SCALE GENOMIC DNA]</scope>
</reference>
<evidence type="ECO:0000259" key="2">
    <source>
        <dbReference type="Pfam" id="PF07717"/>
    </source>
</evidence>
<gene>
    <name evidence="3" type="ORF">PoB_003189700</name>
</gene>
<feature type="compositionally biased region" description="Gly residues" evidence="1">
    <location>
        <begin position="212"/>
        <end position="223"/>
    </location>
</feature>
<keyword evidence="3" id="KW-0378">Hydrolase</keyword>
<keyword evidence="4" id="KW-1185">Reference proteome</keyword>
<dbReference type="Pfam" id="PF07717">
    <property type="entry name" value="OB_NTP_bind"/>
    <property type="match status" value="1"/>
</dbReference>
<dbReference type="Proteomes" id="UP000735302">
    <property type="component" value="Unassembled WGS sequence"/>
</dbReference>
<dbReference type="GO" id="GO:0004386">
    <property type="term" value="F:helicase activity"/>
    <property type="evidence" value="ECO:0007669"/>
    <property type="project" value="UniProtKB-KW"/>
</dbReference>
<proteinExistence type="predicted"/>
<feature type="domain" description="DEAD-box helicase OB fold" evidence="2">
    <location>
        <begin position="8"/>
        <end position="84"/>
    </location>
</feature>
<keyword evidence="3" id="KW-0347">Helicase</keyword>
<feature type="compositionally biased region" description="Gly residues" evidence="1">
    <location>
        <begin position="232"/>
        <end position="254"/>
    </location>
</feature>
<protein>
    <submittedName>
        <fullName evidence="3">ATP-dependent RNA helicase a-like protein</fullName>
    </submittedName>
</protein>
<sequence>MPVPAVTFLCLGLYPNVCYHKEKRKVLTQEAKAALVHKSSVNCSNFPVEFPSPFFIFGEKIRTRAVSCKQMTNVSPVQLLLFGSRQVKGHGDNVVLDNWINLKMEASLAAKIVALRPPLEALVVWATKEPEQVSTPGPQEENLLGVIRALSRQNAGRHGMAHGRGGFSRGAPPPKMARMEGDFGQGFNFRSGFSGRGGGGRGGFYGRDIRGGRFGGRGGGRNSFGGERSRFGGRGGGFGGRGGSDGWSGDGSWH</sequence>